<evidence type="ECO:0000256" key="7">
    <source>
        <dbReference type="SAM" id="MobiDB-lite"/>
    </source>
</evidence>
<accession>A0A1Y2ACI3</accession>
<name>A0A1Y2ACI3_9TREE</name>
<dbReference type="OrthoDB" id="5376590at2759"/>
<dbReference type="GO" id="GO:0003682">
    <property type="term" value="F:chromatin binding"/>
    <property type="evidence" value="ECO:0007669"/>
    <property type="project" value="InterPro"/>
</dbReference>
<dbReference type="InParanoid" id="A0A1Y2ACI3"/>
<dbReference type="GO" id="GO:0071763">
    <property type="term" value="P:nuclear membrane organization"/>
    <property type="evidence" value="ECO:0007669"/>
    <property type="project" value="TreeGrafter"/>
</dbReference>
<keyword evidence="2" id="KW-0597">Phosphoprotein</keyword>
<comment type="caution">
    <text evidence="10">The sequence shown here is derived from an EMBL/GenBank/DDBJ whole genome shotgun (WGS) entry which is preliminary data.</text>
</comment>
<feature type="domain" description="Man1/Src1-like C-terminal" evidence="8">
    <location>
        <begin position="399"/>
        <end position="769"/>
    </location>
</feature>
<evidence type="ECO:0000313" key="11">
    <source>
        <dbReference type="Proteomes" id="UP000193986"/>
    </source>
</evidence>
<dbReference type="PANTHER" id="PTHR47808:SF2">
    <property type="entry name" value="LEM DOMAIN-CONTAINING PROTEIN 2"/>
    <property type="match status" value="1"/>
</dbReference>
<dbReference type="GO" id="GO:0003677">
    <property type="term" value="F:DNA binding"/>
    <property type="evidence" value="ECO:0007669"/>
    <property type="project" value="InterPro"/>
</dbReference>
<sequence length="778" mass="85034">MSNPTIEEYLQPGFDAASLKVAQLRGILLGHGISLSAMAKKAELLQAFDERVKPLGPKLLAAASKIQPSNQGFITVSENGDETTEPKKGRGRSRKVSETIDAPEPPAKKPRGRSRSTNPVTPDIEVKIETVETPAPKKGRGRQKKVKAEDADDEDEGDGYQPVPPTPRSTRSRLSTAATPDTVPSVQSAPSSSRRRSAQPSSSSVTSERVPPEPDVKRSAGKRKSTTMDEVKEESEKEDTPKKKTPRPKTPRRSEDSGFSDFNPFQSGAEDAGEREQRRRKSSVGLSARKPAQPRFSEPARSTTPSSTLRRVGPSREELKTPPKEVRDAMLRQQDLDAAQQYNDAVSDKIAQLSSGQVDLGPAITTVSHVQSPTSLVKRVKAELPSVKAPRSLLPLSALLLLLLSFIANYKNGSASIGYCDPANNVNDITLTRQSELDDARACIDRRTLLDLDTPGAGKAIECDVSALPLVPFLPRPTACTPCPPHAICEDGQITACEPEFLLASHPLSFLSPVVDGLPGIGPRAFPPSCRPDTAKKRLIGGLAKEMESLLAKGRGQVVCAGLGKEDGRKGPGERFGMSETTLRQSYEQRRDPKISKEQFDEIFDAALNDLVEHDDVVESIDTHGVSYYAASRTDLTLGCRAKLEAVDMLEKWKSQLSATALVCALIAYLHSTIKHRKAEKYKAEELVQVVLKRLQDQETLHYADPVTTPHPFVPPAQLRDVVLPHSGSTNSKTRLWQRVVDLVEANANVATREQEVHGEVWKTWQWQGVGERHVTWA</sequence>
<evidence type="ECO:0000256" key="2">
    <source>
        <dbReference type="ARBA" id="ARBA00022553"/>
    </source>
</evidence>
<evidence type="ECO:0000256" key="5">
    <source>
        <dbReference type="ARBA" id="ARBA00023136"/>
    </source>
</evidence>
<evidence type="ECO:0000256" key="3">
    <source>
        <dbReference type="ARBA" id="ARBA00022692"/>
    </source>
</evidence>
<keyword evidence="6" id="KW-0539">Nucleus</keyword>
<feature type="region of interest" description="Disordered" evidence="7">
    <location>
        <begin position="71"/>
        <end position="326"/>
    </location>
</feature>
<gene>
    <name evidence="10" type="ORF">BCR39DRAFT_555413</name>
</gene>
<organism evidence="10 11">
    <name type="scientific">Naematelia encephala</name>
    <dbReference type="NCBI Taxonomy" id="71784"/>
    <lineage>
        <taxon>Eukaryota</taxon>
        <taxon>Fungi</taxon>
        <taxon>Dikarya</taxon>
        <taxon>Basidiomycota</taxon>
        <taxon>Agaricomycotina</taxon>
        <taxon>Tremellomycetes</taxon>
        <taxon>Tremellales</taxon>
        <taxon>Naemateliaceae</taxon>
        <taxon>Naematelia</taxon>
    </lineage>
</organism>
<dbReference type="GO" id="GO:0005783">
    <property type="term" value="C:endoplasmic reticulum"/>
    <property type="evidence" value="ECO:0007669"/>
    <property type="project" value="TreeGrafter"/>
</dbReference>
<dbReference type="Proteomes" id="UP000193986">
    <property type="component" value="Unassembled WGS sequence"/>
</dbReference>
<protein>
    <submittedName>
        <fullName evidence="10">Man1-Src1p-C-terminal domain-domain-containing protein</fullName>
    </submittedName>
</protein>
<dbReference type="Gene3D" id="1.10.10.1180">
    <property type="entry name" value="MAN1, winged-helix domain"/>
    <property type="match status" value="1"/>
</dbReference>
<evidence type="ECO:0000313" key="10">
    <source>
        <dbReference type="EMBL" id="ORY20212.1"/>
    </source>
</evidence>
<feature type="compositionally biased region" description="Basic and acidic residues" evidence="7">
    <location>
        <begin position="226"/>
        <end position="242"/>
    </location>
</feature>
<evidence type="ECO:0000256" key="1">
    <source>
        <dbReference type="ARBA" id="ARBA00004540"/>
    </source>
</evidence>
<dbReference type="InterPro" id="IPR017956">
    <property type="entry name" value="AT_hook_DNA-bd_motif"/>
</dbReference>
<dbReference type="EMBL" id="MCFC01000144">
    <property type="protein sequence ID" value="ORY20212.1"/>
    <property type="molecule type" value="Genomic_DNA"/>
</dbReference>
<feature type="compositionally biased region" description="Basic and acidic residues" evidence="7">
    <location>
        <begin position="314"/>
        <end position="326"/>
    </location>
</feature>
<evidence type="ECO:0000256" key="4">
    <source>
        <dbReference type="ARBA" id="ARBA00022989"/>
    </source>
</evidence>
<dbReference type="STRING" id="71784.A0A1Y2ACI3"/>
<dbReference type="PANTHER" id="PTHR47808">
    <property type="entry name" value="INNER NUCLEAR MEMBRANE PROTEIN HEH2-RELATED"/>
    <property type="match status" value="1"/>
</dbReference>
<feature type="domain" description="HeH/LEM" evidence="9">
    <location>
        <begin position="17"/>
        <end position="50"/>
    </location>
</feature>
<evidence type="ECO:0000256" key="6">
    <source>
        <dbReference type="ARBA" id="ARBA00023242"/>
    </source>
</evidence>
<dbReference type="Pfam" id="PF12949">
    <property type="entry name" value="HeH"/>
    <property type="match status" value="1"/>
</dbReference>
<dbReference type="SMART" id="SM00384">
    <property type="entry name" value="AT_hook"/>
    <property type="match status" value="3"/>
</dbReference>
<dbReference type="InterPro" id="IPR044780">
    <property type="entry name" value="Heh2/Src1"/>
</dbReference>
<keyword evidence="11" id="KW-1185">Reference proteome</keyword>
<dbReference type="InterPro" id="IPR025856">
    <property type="entry name" value="HeH/LEM_domain"/>
</dbReference>
<dbReference type="InterPro" id="IPR041885">
    <property type="entry name" value="MAN1_winged_helix_dom"/>
</dbReference>
<evidence type="ECO:0000259" key="9">
    <source>
        <dbReference type="Pfam" id="PF12949"/>
    </source>
</evidence>
<proteinExistence type="predicted"/>
<dbReference type="GO" id="GO:0034399">
    <property type="term" value="C:nuclear periphery"/>
    <property type="evidence" value="ECO:0007669"/>
    <property type="project" value="TreeGrafter"/>
</dbReference>
<keyword evidence="4" id="KW-1133">Transmembrane helix</keyword>
<feature type="compositionally biased region" description="Polar residues" evidence="7">
    <location>
        <begin position="300"/>
        <end position="309"/>
    </location>
</feature>
<dbReference type="CDD" id="cd12935">
    <property type="entry name" value="LEM_like"/>
    <property type="match status" value="1"/>
</dbReference>
<dbReference type="Pfam" id="PF09402">
    <property type="entry name" value="MSC"/>
    <property type="match status" value="1"/>
</dbReference>
<keyword evidence="5" id="KW-0472">Membrane</keyword>
<feature type="compositionally biased region" description="Low complexity" evidence="7">
    <location>
        <begin position="168"/>
        <end position="207"/>
    </location>
</feature>
<evidence type="ECO:0000259" key="8">
    <source>
        <dbReference type="Pfam" id="PF09402"/>
    </source>
</evidence>
<reference evidence="10 11" key="1">
    <citation type="submission" date="2016-07" db="EMBL/GenBank/DDBJ databases">
        <title>Pervasive Adenine N6-methylation of Active Genes in Fungi.</title>
        <authorList>
            <consortium name="DOE Joint Genome Institute"/>
            <person name="Mondo S.J."/>
            <person name="Dannebaum R.O."/>
            <person name="Kuo R.C."/>
            <person name="Labutti K."/>
            <person name="Haridas S."/>
            <person name="Kuo A."/>
            <person name="Salamov A."/>
            <person name="Ahrendt S.R."/>
            <person name="Lipzen A."/>
            <person name="Sullivan W."/>
            <person name="Andreopoulos W.B."/>
            <person name="Clum A."/>
            <person name="Lindquist E."/>
            <person name="Daum C."/>
            <person name="Ramamoorthy G.K."/>
            <person name="Gryganskyi A."/>
            <person name="Culley D."/>
            <person name="Magnuson J.K."/>
            <person name="James T.Y."/>
            <person name="O'Malley M.A."/>
            <person name="Stajich J.E."/>
            <person name="Spatafora J.W."/>
            <person name="Visel A."/>
            <person name="Grigoriev I.V."/>
        </authorList>
    </citation>
    <scope>NUCLEOTIDE SEQUENCE [LARGE SCALE GENOMIC DNA]</scope>
    <source>
        <strain evidence="10 11">68-887.2</strain>
    </source>
</reference>
<comment type="subcellular location">
    <subcellularLocation>
        <location evidence="1">Nucleus inner membrane</location>
    </subcellularLocation>
</comment>
<keyword evidence="3" id="KW-0812">Transmembrane</keyword>
<dbReference type="InterPro" id="IPR018996">
    <property type="entry name" value="Man1/Src1-like_C"/>
</dbReference>
<dbReference type="AlphaFoldDB" id="A0A1Y2ACI3"/>
<dbReference type="GO" id="GO:0005637">
    <property type="term" value="C:nuclear inner membrane"/>
    <property type="evidence" value="ECO:0007669"/>
    <property type="project" value="UniProtKB-SubCell"/>
</dbReference>